<dbReference type="AlphaFoldDB" id="A0A6A6UFA0"/>
<sequence>MAPSQYHNAIEERRLVKNLNRMPPEIVIQIIRHCFPLAPASVDSYGYIQHHASEQEYEIWRPGVSKYEEAPWADLFELYKFEKCIAAAFQMTLAIPSLSAAFLMDNKFLATSFASYRQSAIELGTYGYIALVAAVASSKPDLELNFLEVKTCQFPLTILLAATSDSIRHTHFTHLYREAYNIAFAVLELAETAPELCTQLGENFLPAPKEFPCSVDHVSVVINRVMRVVQHLQLYLAFRHWLRGRMADVRIEALVFDMLRYTDMFGSYKDPLHTFALLKFFHDIVAKEKAQNIRELMAEGSEVPEYNPYAHTIASSALISSLFLTPEPVLLPDAEGVFRKEYHTVADRLRIDPASYVHRLGGPKDDSYQTEVSNRFLETGESFCDRYNLSIRWHYDKPPTRREPCIHEYYLSTNTTARLVLDSGQMEFRKPRPGRLRPSTRDLTRRQTVFKQLSNWKEWRYIYQPGDFPWHASAWADQGTSVSALNQPLFSRDQPSMSLSRMQDARAKHSKLGQRKLSDLAWGKDLVYDPKSYAPWQNFHFYYGHGYHSMCDSSQREALHFLEN</sequence>
<reference evidence="1" key="1">
    <citation type="journal article" date="2020" name="Stud. Mycol.">
        <title>101 Dothideomycetes genomes: a test case for predicting lifestyles and emergence of pathogens.</title>
        <authorList>
            <person name="Haridas S."/>
            <person name="Albert R."/>
            <person name="Binder M."/>
            <person name="Bloem J."/>
            <person name="Labutti K."/>
            <person name="Salamov A."/>
            <person name="Andreopoulos B."/>
            <person name="Baker S."/>
            <person name="Barry K."/>
            <person name="Bills G."/>
            <person name="Bluhm B."/>
            <person name="Cannon C."/>
            <person name="Castanera R."/>
            <person name="Culley D."/>
            <person name="Daum C."/>
            <person name="Ezra D."/>
            <person name="Gonzalez J."/>
            <person name="Henrissat B."/>
            <person name="Kuo A."/>
            <person name="Liang C."/>
            <person name="Lipzen A."/>
            <person name="Lutzoni F."/>
            <person name="Magnuson J."/>
            <person name="Mondo S."/>
            <person name="Nolan M."/>
            <person name="Ohm R."/>
            <person name="Pangilinan J."/>
            <person name="Park H.-J."/>
            <person name="Ramirez L."/>
            <person name="Alfaro M."/>
            <person name="Sun H."/>
            <person name="Tritt A."/>
            <person name="Yoshinaga Y."/>
            <person name="Zwiers L.-H."/>
            <person name="Turgeon B."/>
            <person name="Goodwin S."/>
            <person name="Spatafora J."/>
            <person name="Crous P."/>
            <person name="Grigoriev I."/>
        </authorList>
    </citation>
    <scope>NUCLEOTIDE SEQUENCE</scope>
    <source>
        <strain evidence="1">CBS 115976</strain>
    </source>
</reference>
<evidence type="ECO:0000313" key="2">
    <source>
        <dbReference type="Proteomes" id="UP000799302"/>
    </source>
</evidence>
<name>A0A6A6UFA0_9PEZI</name>
<dbReference type="EMBL" id="MU004233">
    <property type="protein sequence ID" value="KAF2670862.1"/>
    <property type="molecule type" value="Genomic_DNA"/>
</dbReference>
<proteinExistence type="predicted"/>
<protein>
    <submittedName>
        <fullName evidence="1">Uncharacterized protein</fullName>
    </submittedName>
</protein>
<dbReference type="Proteomes" id="UP000799302">
    <property type="component" value="Unassembled WGS sequence"/>
</dbReference>
<gene>
    <name evidence="1" type="ORF">BT63DRAFT_453231</name>
</gene>
<evidence type="ECO:0000313" key="1">
    <source>
        <dbReference type="EMBL" id="KAF2670862.1"/>
    </source>
</evidence>
<organism evidence="1 2">
    <name type="scientific">Microthyrium microscopicum</name>
    <dbReference type="NCBI Taxonomy" id="703497"/>
    <lineage>
        <taxon>Eukaryota</taxon>
        <taxon>Fungi</taxon>
        <taxon>Dikarya</taxon>
        <taxon>Ascomycota</taxon>
        <taxon>Pezizomycotina</taxon>
        <taxon>Dothideomycetes</taxon>
        <taxon>Dothideomycetes incertae sedis</taxon>
        <taxon>Microthyriales</taxon>
        <taxon>Microthyriaceae</taxon>
        <taxon>Microthyrium</taxon>
    </lineage>
</organism>
<keyword evidence="2" id="KW-1185">Reference proteome</keyword>
<accession>A0A6A6UFA0</accession>